<evidence type="ECO:0000313" key="2">
    <source>
        <dbReference type="EMBL" id="GBP21521.1"/>
    </source>
</evidence>
<organism evidence="2 3">
    <name type="scientific">Eumeta variegata</name>
    <name type="common">Bagworm moth</name>
    <name type="synonym">Eumeta japonica</name>
    <dbReference type="NCBI Taxonomy" id="151549"/>
    <lineage>
        <taxon>Eukaryota</taxon>
        <taxon>Metazoa</taxon>
        <taxon>Ecdysozoa</taxon>
        <taxon>Arthropoda</taxon>
        <taxon>Hexapoda</taxon>
        <taxon>Insecta</taxon>
        <taxon>Pterygota</taxon>
        <taxon>Neoptera</taxon>
        <taxon>Endopterygota</taxon>
        <taxon>Lepidoptera</taxon>
        <taxon>Glossata</taxon>
        <taxon>Ditrysia</taxon>
        <taxon>Tineoidea</taxon>
        <taxon>Psychidae</taxon>
        <taxon>Oiketicinae</taxon>
        <taxon>Eumeta</taxon>
    </lineage>
</organism>
<protein>
    <submittedName>
        <fullName evidence="2">Protein ZBED8</fullName>
    </submittedName>
</protein>
<dbReference type="STRING" id="151549.A0A4C1U5C1"/>
<feature type="compositionally biased region" description="Basic and acidic residues" evidence="1">
    <location>
        <begin position="1"/>
        <end position="11"/>
    </location>
</feature>
<accession>A0A4C1U5C1</accession>
<dbReference type="PANTHER" id="PTHR45913:SF19">
    <property type="entry name" value="LOW QUALITY PROTEIN: ZINC FINGER BED DOMAIN-CONTAINING PROTEIN 5-LIKE"/>
    <property type="match status" value="1"/>
</dbReference>
<keyword evidence="3" id="KW-1185">Reference proteome</keyword>
<gene>
    <name evidence="2" type="primary">ZBED8</name>
    <name evidence="2" type="ORF">EVAR_12122_1</name>
</gene>
<evidence type="ECO:0000313" key="3">
    <source>
        <dbReference type="Proteomes" id="UP000299102"/>
    </source>
</evidence>
<dbReference type="OrthoDB" id="1101576at2759"/>
<name>A0A4C1U5C1_EUMVA</name>
<comment type="caution">
    <text evidence="2">The sequence shown here is derived from an EMBL/GenBank/DDBJ whole genome shotgun (WGS) entry which is preliminary data.</text>
</comment>
<reference evidence="2 3" key="1">
    <citation type="journal article" date="2019" name="Commun. Biol.">
        <title>The bagworm genome reveals a unique fibroin gene that provides high tensile strength.</title>
        <authorList>
            <person name="Kono N."/>
            <person name="Nakamura H."/>
            <person name="Ohtoshi R."/>
            <person name="Tomita M."/>
            <person name="Numata K."/>
            <person name="Arakawa K."/>
        </authorList>
    </citation>
    <scope>NUCLEOTIDE SEQUENCE [LARGE SCALE GENOMIC DNA]</scope>
</reference>
<sequence>MKPAKLPEHLKTVHPGNVSDSDDDFRTKRARFEKAGTLTKLEFTPTQKLCLKVSYKVAYRITQQKKPYIIAETLVKPCALDIVELRCGKDETKKALSLRKCYLCLIGWWVPLIAAHRLEDDLLPLLPHFPRPPPVSSTPILNVWCRVSSNDPMVVGLKLNFYRQRSRWPHCNPYDEYHRMRLTQKPRYIGGYHIDPDTKPLPEANY</sequence>
<dbReference type="EMBL" id="BGZK01000129">
    <property type="protein sequence ID" value="GBP21521.1"/>
    <property type="molecule type" value="Genomic_DNA"/>
</dbReference>
<dbReference type="Proteomes" id="UP000299102">
    <property type="component" value="Unassembled WGS sequence"/>
</dbReference>
<feature type="region of interest" description="Disordered" evidence="1">
    <location>
        <begin position="1"/>
        <end position="24"/>
    </location>
</feature>
<dbReference type="AlphaFoldDB" id="A0A4C1U5C1"/>
<dbReference type="PANTHER" id="PTHR45913">
    <property type="entry name" value="EPM2A-INTERACTING PROTEIN 1"/>
    <property type="match status" value="1"/>
</dbReference>
<evidence type="ECO:0000256" key="1">
    <source>
        <dbReference type="SAM" id="MobiDB-lite"/>
    </source>
</evidence>
<proteinExistence type="predicted"/>